<organism evidence="1 2">
    <name type="scientific">Mesorhizobium delmotii</name>
    <dbReference type="NCBI Taxonomy" id="1631247"/>
    <lineage>
        <taxon>Bacteria</taxon>
        <taxon>Pseudomonadati</taxon>
        <taxon>Pseudomonadota</taxon>
        <taxon>Alphaproteobacteria</taxon>
        <taxon>Hyphomicrobiales</taxon>
        <taxon>Phyllobacteriaceae</taxon>
        <taxon>Mesorhizobium</taxon>
    </lineage>
</organism>
<reference evidence="2" key="1">
    <citation type="submission" date="2016-12" db="EMBL/GenBank/DDBJ databases">
        <authorList>
            <person name="Brunel B."/>
        </authorList>
    </citation>
    <scope>NUCLEOTIDE SEQUENCE [LARGE SCALE GENOMIC DNA]</scope>
</reference>
<gene>
    <name evidence="1" type="ORF">BQ8482_180388</name>
</gene>
<protein>
    <submittedName>
        <fullName evidence="1">Sulfurtransferase</fullName>
    </submittedName>
</protein>
<sequence>MAYVPGALNVSLGDFDIRISELDLVARRCRVFSARRLEDGMPECKAVGLAVEIAA</sequence>
<dbReference type="EMBL" id="FUIG01000024">
    <property type="protein sequence ID" value="SJM31160.1"/>
    <property type="molecule type" value="Genomic_DNA"/>
</dbReference>
<proteinExistence type="predicted"/>
<dbReference type="GO" id="GO:0016740">
    <property type="term" value="F:transferase activity"/>
    <property type="evidence" value="ECO:0007669"/>
    <property type="project" value="UniProtKB-KW"/>
</dbReference>
<dbReference type="Proteomes" id="UP000245698">
    <property type="component" value="Unassembled WGS sequence"/>
</dbReference>
<accession>A0A2P9AJ59</accession>
<dbReference type="AlphaFoldDB" id="A0A2P9AJ59"/>
<evidence type="ECO:0000313" key="1">
    <source>
        <dbReference type="EMBL" id="SJM31160.1"/>
    </source>
</evidence>
<name>A0A2P9AJ59_9HYPH</name>
<keyword evidence="1" id="KW-0808">Transferase</keyword>
<keyword evidence="2" id="KW-1185">Reference proteome</keyword>
<evidence type="ECO:0000313" key="2">
    <source>
        <dbReference type="Proteomes" id="UP000245698"/>
    </source>
</evidence>